<dbReference type="OrthoDB" id="1727522at2759"/>
<dbReference type="Proteomes" id="UP000274922">
    <property type="component" value="Unassembled WGS sequence"/>
</dbReference>
<evidence type="ECO:0000313" key="3">
    <source>
        <dbReference type="Proteomes" id="UP000274922"/>
    </source>
</evidence>
<dbReference type="AlphaFoldDB" id="A0A4P9X8V0"/>
<dbReference type="PROSITE" id="PS51363">
    <property type="entry name" value="W2"/>
    <property type="match status" value="1"/>
</dbReference>
<dbReference type="PANTHER" id="PTHR14208">
    <property type="entry name" value="BASIC LEUCINE ZIPPER AND W2 DOMAIN-CONTAINING PROTEIN"/>
    <property type="match status" value="1"/>
</dbReference>
<proteinExistence type="predicted"/>
<dbReference type="PANTHER" id="PTHR14208:SF2">
    <property type="entry name" value="PROTEIN KRASAVIETZ"/>
    <property type="match status" value="1"/>
</dbReference>
<dbReference type="SUPFAM" id="SSF48371">
    <property type="entry name" value="ARM repeat"/>
    <property type="match status" value="1"/>
</dbReference>
<sequence>MSAPQPAPQFKIKQRKREIVTKLEPEVFRDNFVDAVTNEDGEPIDIEKYAHVLELNADKLDYKKYAEPLFELLLVGGLIAPGGTIQDGPRNPYSVFACADDLAEIRVRVDIMTRTVRRYKYLQRRLEETMAHLLQYVNKFADELPKFAKAFALFVSRQLLPLDALTHLLKEHLVKEGVALEFMTCVFQAYVADASAANLQTLLRKSQIGSKLLDFFPAAQRSERDLKAFFASKDLANVAEFHSQVQQVKIRDIALQRLHDIMSGGTPQEAGMYAKEQQAAHQWTELDTATLLWEAAVTTIDFTGRTDQVDKHFQRVLQTFGPVLAVFCTSAKTELTLLLRIQHMAYEDARLQKHFRTIVSELYQTDVLSESAIIYWFQKGASPQGKSVFIKQMEPFIQWLQTAEDDDSEEE</sequence>
<dbReference type="Pfam" id="PF02020">
    <property type="entry name" value="W2"/>
    <property type="match status" value="1"/>
</dbReference>
<evidence type="ECO:0000313" key="2">
    <source>
        <dbReference type="EMBL" id="RKP01743.1"/>
    </source>
</evidence>
<reference evidence="3" key="1">
    <citation type="journal article" date="2018" name="Nat. Microbiol.">
        <title>Leveraging single-cell genomics to expand the fungal tree of life.</title>
        <authorList>
            <person name="Ahrendt S.R."/>
            <person name="Quandt C.A."/>
            <person name="Ciobanu D."/>
            <person name="Clum A."/>
            <person name="Salamov A."/>
            <person name="Andreopoulos B."/>
            <person name="Cheng J.F."/>
            <person name="Woyke T."/>
            <person name="Pelin A."/>
            <person name="Henrissat B."/>
            <person name="Reynolds N.K."/>
            <person name="Benny G.L."/>
            <person name="Smith M.E."/>
            <person name="James T.Y."/>
            <person name="Grigoriev I.V."/>
        </authorList>
    </citation>
    <scope>NUCLEOTIDE SEQUENCE [LARGE SCALE GENOMIC DNA]</scope>
    <source>
        <strain evidence="3">ATCC 52028</strain>
    </source>
</reference>
<dbReference type="Gene3D" id="1.25.40.180">
    <property type="match status" value="2"/>
</dbReference>
<dbReference type="InterPro" id="IPR051245">
    <property type="entry name" value="eIF5-mimic_regulator"/>
</dbReference>
<keyword evidence="3" id="KW-1185">Reference proteome</keyword>
<dbReference type="InterPro" id="IPR016024">
    <property type="entry name" value="ARM-type_fold"/>
</dbReference>
<dbReference type="GO" id="GO:0005737">
    <property type="term" value="C:cytoplasm"/>
    <property type="evidence" value="ECO:0007669"/>
    <property type="project" value="TreeGrafter"/>
</dbReference>
<feature type="domain" description="W2" evidence="1">
    <location>
        <begin position="231"/>
        <end position="410"/>
    </location>
</feature>
<accession>A0A4P9X8V0</accession>
<dbReference type="EMBL" id="ML014162">
    <property type="protein sequence ID" value="RKP01743.1"/>
    <property type="molecule type" value="Genomic_DNA"/>
</dbReference>
<evidence type="ECO:0000259" key="1">
    <source>
        <dbReference type="PROSITE" id="PS51363"/>
    </source>
</evidence>
<gene>
    <name evidence="2" type="ORF">CXG81DRAFT_11610</name>
</gene>
<name>A0A4P9X8V0_9FUNG</name>
<dbReference type="GO" id="GO:0016020">
    <property type="term" value="C:membrane"/>
    <property type="evidence" value="ECO:0007669"/>
    <property type="project" value="TreeGrafter"/>
</dbReference>
<dbReference type="SMART" id="SM00515">
    <property type="entry name" value="eIF5C"/>
    <property type="match status" value="1"/>
</dbReference>
<protein>
    <recommendedName>
        <fullName evidence="1">W2 domain-containing protein</fullName>
    </recommendedName>
</protein>
<dbReference type="InterPro" id="IPR003307">
    <property type="entry name" value="W2_domain"/>
</dbReference>
<dbReference type="InterPro" id="IPR057397">
    <property type="entry name" value="HEAT_5MP1_2"/>
</dbReference>
<dbReference type="Pfam" id="PF25504">
    <property type="entry name" value="HEAT_5MP1_2"/>
    <property type="match status" value="1"/>
</dbReference>
<organism evidence="2 3">
    <name type="scientific">Caulochytrium protostelioides</name>
    <dbReference type="NCBI Taxonomy" id="1555241"/>
    <lineage>
        <taxon>Eukaryota</taxon>
        <taxon>Fungi</taxon>
        <taxon>Fungi incertae sedis</taxon>
        <taxon>Chytridiomycota</taxon>
        <taxon>Chytridiomycota incertae sedis</taxon>
        <taxon>Chytridiomycetes</taxon>
        <taxon>Caulochytriales</taxon>
        <taxon>Caulochytriaceae</taxon>
        <taxon>Caulochytrium</taxon>
    </lineage>
</organism>